<dbReference type="CDD" id="cd18361">
    <property type="entry name" value="BTB_POZ_KCTD1-like"/>
    <property type="match status" value="1"/>
</dbReference>
<reference evidence="3" key="2">
    <citation type="submission" date="2025-08" db="UniProtKB">
        <authorList>
            <consortium name="Ensembl"/>
        </authorList>
    </citation>
    <scope>IDENTIFICATION</scope>
</reference>
<feature type="domain" description="BTB" evidence="2">
    <location>
        <begin position="63"/>
        <end position="165"/>
    </location>
</feature>
<dbReference type="Pfam" id="PF20871">
    <property type="entry name" value="KCTD1-15_CTD"/>
    <property type="match status" value="1"/>
</dbReference>
<dbReference type="InParanoid" id="F7ANK8"/>
<dbReference type="Ensembl" id="ENSCINT00000027520.2">
    <property type="protein sequence ID" value="ENSCINP00000027274.2"/>
    <property type="gene ID" value="ENSCING00000006304.3"/>
</dbReference>
<dbReference type="InterPro" id="IPR003131">
    <property type="entry name" value="T1-type_BTB"/>
</dbReference>
<feature type="compositionally biased region" description="Basic and acidic residues" evidence="1">
    <location>
        <begin position="1"/>
        <end position="15"/>
    </location>
</feature>
<dbReference type="STRING" id="7719.ENSCINP00000027274"/>
<dbReference type="InterPro" id="IPR000210">
    <property type="entry name" value="BTB/POZ_dom"/>
</dbReference>
<dbReference type="Proteomes" id="UP000008144">
    <property type="component" value="Unassembled WGS sequence"/>
</dbReference>
<organism evidence="3 4">
    <name type="scientific">Ciona intestinalis</name>
    <name type="common">Transparent sea squirt</name>
    <name type="synonym">Ascidia intestinalis</name>
    <dbReference type="NCBI Taxonomy" id="7719"/>
    <lineage>
        <taxon>Eukaryota</taxon>
        <taxon>Metazoa</taxon>
        <taxon>Chordata</taxon>
        <taxon>Tunicata</taxon>
        <taxon>Ascidiacea</taxon>
        <taxon>Phlebobranchia</taxon>
        <taxon>Cionidae</taxon>
        <taxon>Ciona</taxon>
    </lineage>
</organism>
<name>F7ANK8_CIOIN</name>
<evidence type="ECO:0000313" key="3">
    <source>
        <dbReference type="Ensembl" id="ENSCINP00000027274.2"/>
    </source>
</evidence>
<reference evidence="4" key="1">
    <citation type="journal article" date="2002" name="Science">
        <title>The draft genome of Ciona intestinalis: insights into chordate and vertebrate origins.</title>
        <authorList>
            <person name="Dehal P."/>
            <person name="Satou Y."/>
            <person name="Campbell R.K."/>
            <person name="Chapman J."/>
            <person name="Degnan B."/>
            <person name="De Tomaso A."/>
            <person name="Davidson B."/>
            <person name="Di Gregorio A."/>
            <person name="Gelpke M."/>
            <person name="Goodstein D.M."/>
            <person name="Harafuji N."/>
            <person name="Hastings K.E."/>
            <person name="Ho I."/>
            <person name="Hotta K."/>
            <person name="Huang W."/>
            <person name="Kawashima T."/>
            <person name="Lemaire P."/>
            <person name="Martinez D."/>
            <person name="Meinertzhagen I.A."/>
            <person name="Necula S."/>
            <person name="Nonaka M."/>
            <person name="Putnam N."/>
            <person name="Rash S."/>
            <person name="Saiga H."/>
            <person name="Satake M."/>
            <person name="Terry A."/>
            <person name="Yamada L."/>
            <person name="Wang H.G."/>
            <person name="Awazu S."/>
            <person name="Azumi K."/>
            <person name="Boore J."/>
            <person name="Branno M."/>
            <person name="Chin-Bow S."/>
            <person name="DeSantis R."/>
            <person name="Doyle S."/>
            <person name="Francino P."/>
            <person name="Keys D.N."/>
            <person name="Haga S."/>
            <person name="Hayashi H."/>
            <person name="Hino K."/>
            <person name="Imai K.S."/>
            <person name="Inaba K."/>
            <person name="Kano S."/>
            <person name="Kobayashi K."/>
            <person name="Kobayashi M."/>
            <person name="Lee B.I."/>
            <person name="Makabe K.W."/>
            <person name="Manohar C."/>
            <person name="Matassi G."/>
            <person name="Medina M."/>
            <person name="Mochizuki Y."/>
            <person name="Mount S."/>
            <person name="Morishita T."/>
            <person name="Miura S."/>
            <person name="Nakayama A."/>
            <person name="Nishizaka S."/>
            <person name="Nomoto H."/>
            <person name="Ohta F."/>
            <person name="Oishi K."/>
            <person name="Rigoutsos I."/>
            <person name="Sano M."/>
            <person name="Sasaki A."/>
            <person name="Sasakura Y."/>
            <person name="Shoguchi E."/>
            <person name="Shin-i T."/>
            <person name="Spagnuolo A."/>
            <person name="Stainier D."/>
            <person name="Suzuki M.M."/>
            <person name="Tassy O."/>
            <person name="Takatori N."/>
            <person name="Tokuoka M."/>
            <person name="Yagi K."/>
            <person name="Yoshizaki F."/>
            <person name="Wada S."/>
            <person name="Zhang C."/>
            <person name="Hyatt P.D."/>
            <person name="Larimer F."/>
            <person name="Detter C."/>
            <person name="Doggett N."/>
            <person name="Glavina T."/>
            <person name="Hawkins T."/>
            <person name="Richardson P."/>
            <person name="Lucas S."/>
            <person name="Kohara Y."/>
            <person name="Levine M."/>
            <person name="Satoh N."/>
            <person name="Rokhsar D.S."/>
        </authorList>
    </citation>
    <scope>NUCLEOTIDE SEQUENCE [LARGE SCALE GENOMIC DNA]</scope>
</reference>
<proteinExistence type="predicted"/>
<dbReference type="Pfam" id="PF02214">
    <property type="entry name" value="BTB_2"/>
    <property type="match status" value="1"/>
</dbReference>
<dbReference type="InterPro" id="IPR011333">
    <property type="entry name" value="SKP1/BTB/POZ_sf"/>
</dbReference>
<dbReference type="SMART" id="SM00225">
    <property type="entry name" value="BTB"/>
    <property type="match status" value="1"/>
</dbReference>
<dbReference type="AlphaFoldDB" id="F7ANK8"/>
<protein>
    <submittedName>
        <fullName evidence="3">BTB/POZ domain-containing protein kctd15-like</fullName>
    </submittedName>
</protein>
<dbReference type="GO" id="GO:0045892">
    <property type="term" value="P:negative regulation of DNA-templated transcription"/>
    <property type="evidence" value="ECO:0000318"/>
    <property type="project" value="GO_Central"/>
</dbReference>
<gene>
    <name evidence="3" type="primary">LOC100180969</name>
</gene>
<sequence>MPEHDGRRITKRTDKPPTSNDTRPPRTPPDIRYNQPNIRTTPNHEQPTLVGVPKAAVPSRYAAPVHIDVGGHIYTSSLETLTKFPDSKLGRLFSGAEPIVLDTLKQHYFIDRDGNMFRHILNFLRTSNLALPDDFHELDQLLQEARFFELKLMVGQLEQFKESRRVSKTHKDCVVIRTVPDLGERICLGGNKSIIASIFPEVYDVITSADKCTWNQDPTHVIRFPINAFCQINSIKVVLETFLSSGFSILAASGGGSESSSHFTEWVVARPRHNHDDVINTTSSTSTNKNSKLNSKT</sequence>
<evidence type="ECO:0000256" key="1">
    <source>
        <dbReference type="SAM" id="MobiDB-lite"/>
    </source>
</evidence>
<feature type="region of interest" description="Disordered" evidence="1">
    <location>
        <begin position="276"/>
        <end position="297"/>
    </location>
</feature>
<dbReference type="GeneTree" id="ENSGT00940000170674"/>
<feature type="compositionally biased region" description="Low complexity" evidence="1">
    <location>
        <begin position="280"/>
        <end position="297"/>
    </location>
</feature>
<accession>F7ANK8</accession>
<dbReference type="InterPro" id="IPR048595">
    <property type="entry name" value="KCTD1-15-like_C"/>
</dbReference>
<dbReference type="HOGENOM" id="CLU_061268_0_0_1"/>
<keyword evidence="4" id="KW-1185">Reference proteome</keyword>
<dbReference type="SUPFAM" id="SSF54695">
    <property type="entry name" value="POZ domain"/>
    <property type="match status" value="1"/>
</dbReference>
<dbReference type="PANTHER" id="PTHR14499:SF67">
    <property type="entry name" value="BTB_POZ DOMAIN-CONTAINING PROTEIN TIWAZ"/>
    <property type="match status" value="1"/>
</dbReference>
<dbReference type="GO" id="GO:0051260">
    <property type="term" value="P:protein homooligomerization"/>
    <property type="evidence" value="ECO:0007669"/>
    <property type="project" value="InterPro"/>
</dbReference>
<evidence type="ECO:0000313" key="4">
    <source>
        <dbReference type="Proteomes" id="UP000008144"/>
    </source>
</evidence>
<reference evidence="3" key="3">
    <citation type="submission" date="2025-09" db="UniProtKB">
        <authorList>
            <consortium name="Ensembl"/>
        </authorList>
    </citation>
    <scope>IDENTIFICATION</scope>
</reference>
<dbReference type="Gene3D" id="3.30.710.10">
    <property type="entry name" value="Potassium Channel Kv1.1, Chain A"/>
    <property type="match status" value="1"/>
</dbReference>
<dbReference type="GO" id="GO:0003714">
    <property type="term" value="F:transcription corepressor activity"/>
    <property type="evidence" value="ECO:0000318"/>
    <property type="project" value="GO_Central"/>
</dbReference>
<feature type="compositionally biased region" description="Polar residues" evidence="1">
    <location>
        <begin position="34"/>
        <end position="46"/>
    </location>
</feature>
<dbReference type="PANTHER" id="PTHR14499">
    <property type="entry name" value="POTASSIUM CHANNEL TETRAMERIZATION DOMAIN-CONTAINING"/>
    <property type="match status" value="1"/>
</dbReference>
<evidence type="ECO:0000259" key="2">
    <source>
        <dbReference type="SMART" id="SM00225"/>
    </source>
</evidence>
<feature type="region of interest" description="Disordered" evidence="1">
    <location>
        <begin position="1"/>
        <end position="48"/>
    </location>
</feature>
<dbReference type="OMA" id="FCDCIAV"/>